<dbReference type="Pfam" id="PF12508">
    <property type="entry name" value="Transposon_TraM"/>
    <property type="match status" value="1"/>
</dbReference>
<dbReference type="EMBL" id="CP042437">
    <property type="protein sequence ID" value="QEC78942.1"/>
    <property type="molecule type" value="Genomic_DNA"/>
</dbReference>
<organism evidence="3 4">
    <name type="scientific">Mucilaginibacter ginsenosidivorax</name>
    <dbReference type="NCBI Taxonomy" id="862126"/>
    <lineage>
        <taxon>Bacteria</taxon>
        <taxon>Pseudomonadati</taxon>
        <taxon>Bacteroidota</taxon>
        <taxon>Sphingobacteriia</taxon>
        <taxon>Sphingobacteriales</taxon>
        <taxon>Sphingobacteriaceae</taxon>
        <taxon>Mucilaginibacter</taxon>
    </lineage>
</organism>
<evidence type="ECO:0000313" key="4">
    <source>
        <dbReference type="Proteomes" id="UP000321362"/>
    </source>
</evidence>
<dbReference type="RefSeq" id="WP_147058063.1">
    <property type="nucleotide sequence ID" value="NZ_CP042437.1"/>
</dbReference>
<dbReference type="KEGG" id="mgk:FSB76_24435"/>
<feature type="compositionally biased region" description="Polar residues" evidence="1">
    <location>
        <begin position="86"/>
        <end position="97"/>
    </location>
</feature>
<evidence type="ECO:0000313" key="3">
    <source>
        <dbReference type="EMBL" id="QEC78942.1"/>
    </source>
</evidence>
<keyword evidence="4" id="KW-1185">Reference proteome</keyword>
<sequence>MQINLKQPKYILPLILLPFLCLFFFVYHSGFAAKKAEDKPVSGINTSVGQVSGDVQKKQLEDKLDAYRNTYKEGDGMTAVNPLPSEKTSNPAFQSSYSDKEKKMLDSINEAMKAKYAQSPAGASVHKQPVNNDQAMLAALNGLKNRRPAENRASNDQKVKDPMETFRQQMAYLDSMNKANDPAVKAERQLADARAKMAGQKAAEPKLAVKLADASPSEFNTVLPEKHPDFIKVVIDENLTGYAGSRIRLRLLDDIDAGNYRIPKGTYLYALITGFSGQRVELTVKSILYENKILPVKLQVYDLDGLSGLYVPESAFRDFTKDLGTNTVQGVTIDGGGTGSVASQFAMSTASKMFESTSSAIAGLIRKDKAKIKYNSYLYLIDNEALEKAQQHY</sequence>
<name>A0A5B8W7Q8_9SPHI</name>
<feature type="domain" description="Conjugative transposon TraM C-terminal" evidence="2">
    <location>
        <begin position="231"/>
        <end position="380"/>
    </location>
</feature>
<dbReference type="InterPro" id="IPR055407">
    <property type="entry name" value="TraM_C"/>
</dbReference>
<dbReference type="OrthoDB" id="1453786at2"/>
<evidence type="ECO:0000259" key="2">
    <source>
        <dbReference type="Pfam" id="PF12508"/>
    </source>
</evidence>
<dbReference type="AlphaFoldDB" id="A0A5B8W7Q8"/>
<reference evidence="3 4" key="1">
    <citation type="journal article" date="2013" name="J. Microbiol.">
        <title>Mucilaginibacter ginsenosidivorax sp. nov., with ginsenoside converting activity isolated from sediment.</title>
        <authorList>
            <person name="Kim J.K."/>
            <person name="Choi T.E."/>
            <person name="Liu Q.M."/>
            <person name="Park H.Y."/>
            <person name="Yi T.H."/>
            <person name="Yoon M.H."/>
            <person name="Kim S.C."/>
            <person name="Im W.T."/>
        </authorList>
    </citation>
    <scope>NUCLEOTIDE SEQUENCE [LARGE SCALE GENOMIC DNA]</scope>
    <source>
        <strain evidence="3 4">KHI28</strain>
    </source>
</reference>
<accession>A0A5B8W7Q8</accession>
<gene>
    <name evidence="3" type="primary">traM</name>
    <name evidence="3" type="ORF">FSB76_24435</name>
</gene>
<dbReference type="InterPro" id="IPR022187">
    <property type="entry name" value="Conjug_transposon_TraM"/>
</dbReference>
<protein>
    <submittedName>
        <fullName evidence="3">Conjugative transposon protein TraM</fullName>
    </submittedName>
</protein>
<proteinExistence type="predicted"/>
<dbReference type="NCBIfam" id="TIGR03779">
    <property type="entry name" value="Bac_Flav_CT_M"/>
    <property type="match status" value="1"/>
</dbReference>
<dbReference type="Proteomes" id="UP000321362">
    <property type="component" value="Chromosome"/>
</dbReference>
<evidence type="ECO:0000256" key="1">
    <source>
        <dbReference type="SAM" id="MobiDB-lite"/>
    </source>
</evidence>
<feature type="region of interest" description="Disordered" evidence="1">
    <location>
        <begin position="75"/>
        <end position="99"/>
    </location>
</feature>